<feature type="domain" description="HTH luxR-type" evidence="6">
    <location>
        <begin position="149"/>
        <end position="214"/>
    </location>
</feature>
<feature type="domain" description="Response regulatory" evidence="7">
    <location>
        <begin position="3"/>
        <end position="119"/>
    </location>
</feature>
<dbReference type="Gene3D" id="3.40.50.2300">
    <property type="match status" value="1"/>
</dbReference>
<keyword evidence="4" id="KW-0804">Transcription</keyword>
<gene>
    <name evidence="8" type="ORF">BET03_03470</name>
</gene>
<organism evidence="8 9">
    <name type="scientific">Thermohalobacter berrensis</name>
    <dbReference type="NCBI Taxonomy" id="99594"/>
    <lineage>
        <taxon>Bacteria</taxon>
        <taxon>Bacillati</taxon>
        <taxon>Bacillota</taxon>
        <taxon>Tissierellia</taxon>
        <taxon>Tissierellales</taxon>
        <taxon>Thermohalobacteraceae</taxon>
        <taxon>Thermohalobacter</taxon>
    </lineage>
</organism>
<reference evidence="8 9" key="1">
    <citation type="submission" date="2016-08" db="EMBL/GenBank/DDBJ databases">
        <title>Novel Firmicutes and Novel Genomes.</title>
        <authorList>
            <person name="Poppleton D.I."/>
            <person name="Gribaldo S."/>
        </authorList>
    </citation>
    <scope>NUCLEOTIDE SEQUENCE [LARGE SCALE GENOMIC DNA]</scope>
    <source>
        <strain evidence="8 9">CTT3</strain>
    </source>
</reference>
<evidence type="ECO:0000256" key="1">
    <source>
        <dbReference type="ARBA" id="ARBA00022553"/>
    </source>
</evidence>
<evidence type="ECO:0000256" key="2">
    <source>
        <dbReference type="ARBA" id="ARBA00023015"/>
    </source>
</evidence>
<dbReference type="InterPro" id="IPR001789">
    <property type="entry name" value="Sig_transdc_resp-reg_receiver"/>
</dbReference>
<dbReference type="InterPro" id="IPR058245">
    <property type="entry name" value="NreC/VraR/RcsB-like_REC"/>
</dbReference>
<comment type="caution">
    <text evidence="8">The sequence shown here is derived from an EMBL/GenBank/DDBJ whole genome shotgun (WGS) entry which is preliminary data.</text>
</comment>
<dbReference type="EMBL" id="MCIB01000023">
    <property type="protein sequence ID" value="RKD31199.1"/>
    <property type="molecule type" value="Genomic_DNA"/>
</dbReference>
<dbReference type="SUPFAM" id="SSF46894">
    <property type="entry name" value="C-terminal effector domain of the bipartite response regulators"/>
    <property type="match status" value="1"/>
</dbReference>
<dbReference type="GO" id="GO:0006355">
    <property type="term" value="P:regulation of DNA-templated transcription"/>
    <property type="evidence" value="ECO:0007669"/>
    <property type="project" value="InterPro"/>
</dbReference>
<dbReference type="SMART" id="SM00421">
    <property type="entry name" value="HTH_LUXR"/>
    <property type="match status" value="1"/>
</dbReference>
<dbReference type="OrthoDB" id="9779069at2"/>
<dbReference type="PROSITE" id="PS50043">
    <property type="entry name" value="HTH_LUXR_2"/>
    <property type="match status" value="1"/>
</dbReference>
<protein>
    <submittedName>
        <fullName evidence="8">DNA-binding response regulator</fullName>
    </submittedName>
</protein>
<dbReference type="AlphaFoldDB" id="A0A419T196"/>
<dbReference type="Pfam" id="PF00072">
    <property type="entry name" value="Response_reg"/>
    <property type="match status" value="1"/>
</dbReference>
<keyword evidence="3 8" id="KW-0238">DNA-binding</keyword>
<dbReference type="GO" id="GO:0003677">
    <property type="term" value="F:DNA binding"/>
    <property type="evidence" value="ECO:0007669"/>
    <property type="project" value="UniProtKB-KW"/>
</dbReference>
<evidence type="ECO:0000313" key="8">
    <source>
        <dbReference type="EMBL" id="RKD31199.1"/>
    </source>
</evidence>
<dbReference type="InterPro" id="IPR011006">
    <property type="entry name" value="CheY-like_superfamily"/>
</dbReference>
<evidence type="ECO:0000259" key="6">
    <source>
        <dbReference type="PROSITE" id="PS50043"/>
    </source>
</evidence>
<dbReference type="SMART" id="SM00448">
    <property type="entry name" value="REC"/>
    <property type="match status" value="1"/>
</dbReference>
<evidence type="ECO:0000313" key="9">
    <source>
        <dbReference type="Proteomes" id="UP000284177"/>
    </source>
</evidence>
<feature type="modified residue" description="4-aspartylphosphate" evidence="5">
    <location>
        <position position="54"/>
    </location>
</feature>
<dbReference type="PANTHER" id="PTHR43214:SF40">
    <property type="entry name" value="TRANSCRIPTIONAL REGULATORY PROTEIN LNRK"/>
    <property type="match status" value="1"/>
</dbReference>
<evidence type="ECO:0000256" key="3">
    <source>
        <dbReference type="ARBA" id="ARBA00023125"/>
    </source>
</evidence>
<proteinExistence type="predicted"/>
<dbReference type="GO" id="GO:0000160">
    <property type="term" value="P:phosphorelay signal transduction system"/>
    <property type="evidence" value="ECO:0007669"/>
    <property type="project" value="InterPro"/>
</dbReference>
<name>A0A419T196_9FIRM</name>
<dbReference type="InterPro" id="IPR000792">
    <property type="entry name" value="Tscrpt_reg_LuxR_C"/>
</dbReference>
<keyword evidence="1 5" id="KW-0597">Phosphoprotein</keyword>
<dbReference type="PROSITE" id="PS00622">
    <property type="entry name" value="HTH_LUXR_1"/>
    <property type="match status" value="1"/>
</dbReference>
<dbReference type="SUPFAM" id="SSF52172">
    <property type="entry name" value="CheY-like"/>
    <property type="match status" value="1"/>
</dbReference>
<dbReference type="Proteomes" id="UP000284177">
    <property type="component" value="Unassembled WGS sequence"/>
</dbReference>
<accession>A0A419T196</accession>
<dbReference type="InterPro" id="IPR039420">
    <property type="entry name" value="WalR-like"/>
</dbReference>
<dbReference type="CDD" id="cd17535">
    <property type="entry name" value="REC_NarL-like"/>
    <property type="match status" value="1"/>
</dbReference>
<evidence type="ECO:0000256" key="4">
    <source>
        <dbReference type="ARBA" id="ARBA00023163"/>
    </source>
</evidence>
<dbReference type="PROSITE" id="PS50110">
    <property type="entry name" value="RESPONSE_REGULATORY"/>
    <property type="match status" value="1"/>
</dbReference>
<keyword evidence="2" id="KW-0805">Transcription regulation</keyword>
<dbReference type="RefSeq" id="WP_120169569.1">
    <property type="nucleotide sequence ID" value="NZ_MCIB01000023.1"/>
</dbReference>
<dbReference type="InterPro" id="IPR016032">
    <property type="entry name" value="Sig_transdc_resp-reg_C-effctor"/>
</dbReference>
<evidence type="ECO:0000256" key="5">
    <source>
        <dbReference type="PROSITE-ProRule" id="PRU00169"/>
    </source>
</evidence>
<dbReference type="PRINTS" id="PR00038">
    <property type="entry name" value="HTHLUXR"/>
</dbReference>
<dbReference type="Pfam" id="PF00196">
    <property type="entry name" value="GerE"/>
    <property type="match status" value="1"/>
</dbReference>
<dbReference type="PANTHER" id="PTHR43214">
    <property type="entry name" value="TWO-COMPONENT RESPONSE REGULATOR"/>
    <property type="match status" value="1"/>
</dbReference>
<dbReference type="CDD" id="cd06170">
    <property type="entry name" value="LuxR_C_like"/>
    <property type="match status" value="1"/>
</dbReference>
<evidence type="ECO:0000259" key="7">
    <source>
        <dbReference type="PROSITE" id="PS50110"/>
    </source>
</evidence>
<sequence>MIKVVIVDDQKILTEGLKMVLSKKEEIEVCGIALDGDEAYMVCKKTNPDIVLMDIKMPKVNGVEATKRIKRDFPRTKIIVLTTFNDDEYIYDALKNGASGYLLKDADPDKIAEAIKTVYNGGALIQPDVATKVIDKFSQLAKGSLEKDIDKRVDKLTKREKDICRLLGEGKNNKEIAKELYLSEGTVKNHITNILGKLELRDRTQLAIFAVKNGLS</sequence>
<keyword evidence="9" id="KW-1185">Reference proteome</keyword>